<keyword evidence="4" id="KW-1133">Transmembrane helix</keyword>
<name>A0A4R2FK92_9GAMM</name>
<dbReference type="InterPro" id="IPR036013">
    <property type="entry name" value="Band_7/SPFH_dom_sf"/>
</dbReference>
<dbReference type="RefSeq" id="WP_133037948.1">
    <property type="nucleotide sequence ID" value="NZ_SLWF01000003.1"/>
</dbReference>
<dbReference type="CDD" id="cd03405">
    <property type="entry name" value="SPFH_HflC"/>
    <property type="match status" value="1"/>
</dbReference>
<evidence type="ECO:0000256" key="5">
    <source>
        <dbReference type="ARBA" id="ARBA00023136"/>
    </source>
</evidence>
<evidence type="ECO:0000313" key="8">
    <source>
        <dbReference type="EMBL" id="TCN89014.1"/>
    </source>
</evidence>
<proteinExistence type="inferred from homology"/>
<comment type="caution">
    <text evidence="8">The sequence shown here is derived from an EMBL/GenBank/DDBJ whole genome shotgun (WGS) entry which is preliminary data.</text>
</comment>
<sequence>MNRILLVVAVFFVGIVLSSLMVVSEGERAIVARFGEVVKDNVDGKMVTRVYTPGLHFKIPLIDKIRYLDARIQTLDGAADRFVTSEKKDLMVDSYVKWRIKDFEMYYLATNGGIKANAEALLQRKINSDLRTEFGKRTIKEIVSGVSEDASRQGEGSTRDELQRRALENAAKSASDLGIEVVDVRVKQINLPANVSNSIYQRMRAERQAVAKEHRARGKEEAEKIRARTDANVVVTLSNARRQGQVMRGEGDAIAAKIYADAYKKDPEFYRFLRSLDAYRASFNGKSDVMVLAPDSDFFKYMKKEDNN</sequence>
<dbReference type="InterPro" id="IPR001107">
    <property type="entry name" value="Band_7"/>
</dbReference>
<comment type="subcellular location">
    <subcellularLocation>
        <location evidence="1">Membrane</location>
        <topology evidence="1">Single-pass membrane protein</topology>
    </subcellularLocation>
</comment>
<dbReference type="AlphaFoldDB" id="A0A4R2FK92"/>
<reference evidence="8 9" key="1">
    <citation type="submission" date="2019-03" db="EMBL/GenBank/DDBJ databases">
        <title>Freshwater and sediment microbial communities from various areas in North America, analyzing microbe dynamics in response to fracking.</title>
        <authorList>
            <person name="Lamendella R."/>
        </authorList>
    </citation>
    <scope>NUCLEOTIDE SEQUENCE [LARGE SCALE GENOMIC DNA]</scope>
    <source>
        <strain evidence="8 9">74A</strain>
    </source>
</reference>
<comment type="function">
    <text evidence="6">HflC and HflK could regulate a protease.</text>
</comment>
<dbReference type="NCBIfam" id="TIGR01932">
    <property type="entry name" value="hflC"/>
    <property type="match status" value="1"/>
</dbReference>
<evidence type="ECO:0000256" key="2">
    <source>
        <dbReference type="ARBA" id="ARBA00007862"/>
    </source>
</evidence>
<evidence type="ECO:0000256" key="6">
    <source>
        <dbReference type="PIRNR" id="PIRNR005651"/>
    </source>
</evidence>
<dbReference type="GO" id="GO:0008233">
    <property type="term" value="F:peptidase activity"/>
    <property type="evidence" value="ECO:0007669"/>
    <property type="project" value="UniProtKB-KW"/>
</dbReference>
<evidence type="ECO:0000313" key="9">
    <source>
        <dbReference type="Proteomes" id="UP000294832"/>
    </source>
</evidence>
<dbReference type="SMART" id="SM00244">
    <property type="entry name" value="PHB"/>
    <property type="match status" value="1"/>
</dbReference>
<dbReference type="Gene3D" id="3.30.479.30">
    <property type="entry name" value="Band 7 domain"/>
    <property type="match status" value="1"/>
</dbReference>
<evidence type="ECO:0000256" key="3">
    <source>
        <dbReference type="ARBA" id="ARBA00022692"/>
    </source>
</evidence>
<dbReference type="GO" id="GO:0016020">
    <property type="term" value="C:membrane"/>
    <property type="evidence" value="ECO:0007669"/>
    <property type="project" value="UniProtKB-SubCell"/>
</dbReference>
<protein>
    <recommendedName>
        <fullName evidence="6">Protein HflC</fullName>
    </recommendedName>
</protein>
<dbReference type="Proteomes" id="UP000294832">
    <property type="component" value="Unassembled WGS sequence"/>
</dbReference>
<dbReference type="PIRSF" id="PIRSF005651">
    <property type="entry name" value="HflC"/>
    <property type="match status" value="1"/>
</dbReference>
<organism evidence="8 9">
    <name type="scientific">Shewanella fodinae</name>
    <dbReference type="NCBI Taxonomy" id="552357"/>
    <lineage>
        <taxon>Bacteria</taxon>
        <taxon>Pseudomonadati</taxon>
        <taxon>Pseudomonadota</taxon>
        <taxon>Gammaproteobacteria</taxon>
        <taxon>Alteromonadales</taxon>
        <taxon>Shewanellaceae</taxon>
        <taxon>Shewanella</taxon>
    </lineage>
</organism>
<dbReference type="SUPFAM" id="SSF117892">
    <property type="entry name" value="Band 7/SPFH domain"/>
    <property type="match status" value="1"/>
</dbReference>
<dbReference type="GO" id="GO:0006508">
    <property type="term" value="P:proteolysis"/>
    <property type="evidence" value="ECO:0007669"/>
    <property type="project" value="UniProtKB-KW"/>
</dbReference>
<dbReference type="PANTHER" id="PTHR42911:SF1">
    <property type="entry name" value="MODULATOR OF FTSH PROTEASE HFLC"/>
    <property type="match status" value="1"/>
</dbReference>
<dbReference type="Pfam" id="PF01145">
    <property type="entry name" value="Band_7"/>
    <property type="match status" value="1"/>
</dbReference>
<dbReference type="PANTHER" id="PTHR42911">
    <property type="entry name" value="MODULATOR OF FTSH PROTEASE HFLC"/>
    <property type="match status" value="1"/>
</dbReference>
<keyword evidence="8" id="KW-0378">Hydrolase</keyword>
<keyword evidence="8" id="KW-0645">Protease</keyword>
<evidence type="ECO:0000259" key="7">
    <source>
        <dbReference type="SMART" id="SM00244"/>
    </source>
</evidence>
<dbReference type="EMBL" id="SLWF01000003">
    <property type="protein sequence ID" value="TCN89014.1"/>
    <property type="molecule type" value="Genomic_DNA"/>
</dbReference>
<gene>
    <name evidence="8" type="ORF">EDC91_103195</name>
</gene>
<dbReference type="InterPro" id="IPR010200">
    <property type="entry name" value="HflC"/>
</dbReference>
<evidence type="ECO:0000256" key="4">
    <source>
        <dbReference type="ARBA" id="ARBA00022989"/>
    </source>
</evidence>
<evidence type="ECO:0000256" key="1">
    <source>
        <dbReference type="ARBA" id="ARBA00004167"/>
    </source>
</evidence>
<keyword evidence="3" id="KW-0812">Transmembrane</keyword>
<comment type="similarity">
    <text evidence="2 6">Belongs to the band 7/mec-2 family. HflC subfamily.</text>
</comment>
<dbReference type="OrthoDB" id="9812991at2"/>
<feature type="domain" description="Band 7" evidence="7">
    <location>
        <begin position="18"/>
        <end position="203"/>
    </location>
</feature>
<accession>A0A4R2FK92</accession>
<keyword evidence="5" id="KW-0472">Membrane</keyword>
<keyword evidence="9" id="KW-1185">Reference proteome</keyword>